<comment type="caution">
    <text evidence="7">The sequence shown here is derived from an EMBL/GenBank/DDBJ whole genome shotgun (WGS) entry which is preliminary data.</text>
</comment>
<dbReference type="AlphaFoldDB" id="A0A6L5Z1Y0"/>
<keyword evidence="2 4" id="KW-0808">Transferase</keyword>
<feature type="region of interest" description="Disordered" evidence="5">
    <location>
        <begin position="271"/>
        <end position="292"/>
    </location>
</feature>
<evidence type="ECO:0000256" key="5">
    <source>
        <dbReference type="SAM" id="MobiDB-lite"/>
    </source>
</evidence>
<organism evidence="7 8">
    <name type="scientific">Halovulum marinum</name>
    <dbReference type="NCBI Taxonomy" id="2662447"/>
    <lineage>
        <taxon>Bacteria</taxon>
        <taxon>Pseudomonadati</taxon>
        <taxon>Pseudomonadota</taxon>
        <taxon>Alphaproteobacteria</taxon>
        <taxon>Rhodobacterales</taxon>
        <taxon>Paracoccaceae</taxon>
        <taxon>Halovulum</taxon>
    </lineage>
</organism>
<dbReference type="PANTHER" id="PTHR10584:SF157">
    <property type="entry name" value="SULFOFRUCTOSE KINASE"/>
    <property type="match status" value="1"/>
</dbReference>
<dbReference type="GO" id="GO:0006796">
    <property type="term" value="P:phosphate-containing compound metabolic process"/>
    <property type="evidence" value="ECO:0007669"/>
    <property type="project" value="UniProtKB-ARBA"/>
</dbReference>
<dbReference type="EMBL" id="WIND01000010">
    <property type="protein sequence ID" value="MSU90576.1"/>
    <property type="molecule type" value="Genomic_DNA"/>
</dbReference>
<proteinExistence type="inferred from homology"/>
<dbReference type="RefSeq" id="WP_154447067.1">
    <property type="nucleotide sequence ID" value="NZ_WIND01000010.1"/>
</dbReference>
<reference evidence="7 8" key="1">
    <citation type="submission" date="2019-10" db="EMBL/GenBank/DDBJ databases">
        <title>Cognatihalovulum marinum gen. nov. sp. nov., a new member of the family Rhodobacteraceae isolated from deep seawater of the Northwest Indian Ocean.</title>
        <authorList>
            <person name="Ruan C."/>
            <person name="Wang J."/>
            <person name="Zheng X."/>
            <person name="Song L."/>
            <person name="Zhu Y."/>
            <person name="Huang Y."/>
            <person name="Lu Z."/>
            <person name="Du W."/>
            <person name="Huang L."/>
            <person name="Dai X."/>
        </authorList>
    </citation>
    <scope>NUCLEOTIDE SEQUENCE [LARGE SCALE GENOMIC DNA]</scope>
    <source>
        <strain evidence="7 8">2CG4</strain>
    </source>
</reference>
<dbReference type="PRINTS" id="PR00990">
    <property type="entry name" value="RIBOKINASE"/>
</dbReference>
<protein>
    <submittedName>
        <fullName evidence="7">Sugar kinase</fullName>
    </submittedName>
</protein>
<accession>A0A6L5Z1Y0</accession>
<dbReference type="InterPro" id="IPR002139">
    <property type="entry name" value="Ribo/fructo_kinase"/>
</dbReference>
<evidence type="ECO:0000256" key="3">
    <source>
        <dbReference type="ARBA" id="ARBA00022777"/>
    </source>
</evidence>
<keyword evidence="8" id="KW-1185">Reference proteome</keyword>
<dbReference type="InterPro" id="IPR011611">
    <property type="entry name" value="PfkB_dom"/>
</dbReference>
<dbReference type="PANTHER" id="PTHR10584">
    <property type="entry name" value="SUGAR KINASE"/>
    <property type="match status" value="1"/>
</dbReference>
<dbReference type="GO" id="GO:0005829">
    <property type="term" value="C:cytosol"/>
    <property type="evidence" value="ECO:0007669"/>
    <property type="project" value="TreeGrafter"/>
</dbReference>
<keyword evidence="3 4" id="KW-0418">Kinase</keyword>
<gene>
    <name evidence="7" type="ORF">GE300_13270</name>
</gene>
<sequence>MTDVLVCGSTAIDFLFTVDAFPDRPEKYRAADAAIVGGGCAGNAAVAIARLGGRARLAARCGQDMIGRMTCDDLEDWGVDTSLVVRTPGGRSAYSSILVDPAGERQIVAFRGEKLAERLDRDLGKPSAVLADTRWPEAAMQVFAHARTLGIPAVLDGEAPVSGTLAAAATHVAFSAQGLAEFTATRDLSEGLARATRRTGAWVCVTDGAAGTLIAGAGGPERIPAPQVAAVDTLGAGDVWHGAFALALAEGRSERAAVVFANATASLKCTRPGGRQGAPTRAEVDEFMQGAD</sequence>
<evidence type="ECO:0000313" key="7">
    <source>
        <dbReference type="EMBL" id="MSU90576.1"/>
    </source>
</evidence>
<name>A0A6L5Z1Y0_9RHOB</name>
<comment type="similarity">
    <text evidence="1 4">Belongs to the carbohydrate kinase PfkB family.</text>
</comment>
<evidence type="ECO:0000259" key="6">
    <source>
        <dbReference type="Pfam" id="PF00294"/>
    </source>
</evidence>
<dbReference type="Gene3D" id="3.40.1190.20">
    <property type="match status" value="1"/>
</dbReference>
<evidence type="ECO:0000256" key="1">
    <source>
        <dbReference type="ARBA" id="ARBA00010688"/>
    </source>
</evidence>
<dbReference type="InterPro" id="IPR029056">
    <property type="entry name" value="Ribokinase-like"/>
</dbReference>
<dbReference type="GO" id="GO:0016301">
    <property type="term" value="F:kinase activity"/>
    <property type="evidence" value="ECO:0007669"/>
    <property type="project" value="UniProtKB-KW"/>
</dbReference>
<dbReference type="Pfam" id="PF00294">
    <property type="entry name" value="PfkB"/>
    <property type="match status" value="1"/>
</dbReference>
<evidence type="ECO:0000256" key="2">
    <source>
        <dbReference type="ARBA" id="ARBA00022679"/>
    </source>
</evidence>
<dbReference type="PROSITE" id="PS00584">
    <property type="entry name" value="PFKB_KINASES_2"/>
    <property type="match status" value="1"/>
</dbReference>
<feature type="domain" description="Carbohydrate kinase PfkB" evidence="6">
    <location>
        <begin position="1"/>
        <end position="280"/>
    </location>
</feature>
<dbReference type="InterPro" id="IPR002173">
    <property type="entry name" value="Carboh/pur_kinase_PfkB_CS"/>
</dbReference>
<evidence type="ECO:0000313" key="8">
    <source>
        <dbReference type="Proteomes" id="UP000474957"/>
    </source>
</evidence>
<dbReference type="Proteomes" id="UP000474957">
    <property type="component" value="Unassembled WGS sequence"/>
</dbReference>
<evidence type="ECO:0000256" key="4">
    <source>
        <dbReference type="RuleBase" id="RU003704"/>
    </source>
</evidence>
<dbReference type="SUPFAM" id="SSF53613">
    <property type="entry name" value="Ribokinase-like"/>
    <property type="match status" value="1"/>
</dbReference>